<feature type="domain" description="PAZ" evidence="3">
    <location>
        <begin position="437"/>
        <end position="549"/>
    </location>
</feature>
<dbReference type="Pfam" id="PF02170">
    <property type="entry name" value="PAZ"/>
    <property type="match status" value="1"/>
</dbReference>
<evidence type="ECO:0000313" key="6">
    <source>
        <dbReference type="Proteomes" id="UP000749559"/>
    </source>
</evidence>
<dbReference type="Gene3D" id="3.30.420.10">
    <property type="entry name" value="Ribonuclease H-like superfamily/Ribonuclease H"/>
    <property type="match status" value="1"/>
</dbReference>
<evidence type="ECO:0000259" key="3">
    <source>
        <dbReference type="PROSITE" id="PS50821"/>
    </source>
</evidence>
<dbReference type="Gene3D" id="3.40.50.2300">
    <property type="match status" value="1"/>
</dbReference>
<sequence length="1032" mass="115910">MGKKGRGRSRGRARADVDLDAPVRRPGEPVVEEDFPTLSAPPPAANAWGRGAIPKIPGGQNGARNNSSPPNGDGHPNRPHPDGATHPNAPMRHPGEPVAKEDFPTLSGPPPTANAWGRGAIPKIPGGQNGARNNAPHPIGDGYPHVHPNGATQPNGSARGRGRGARKESPPGVGLHSDLPLASSGAGLETQVKNLVINQAPLPGQQQQQEQGGGAMGGDEAALNVNNDAAEQGNAQALMRYQPQIIRPDHIKEGAQGTLGEAVVLSTNYYKFLQVPNHVVYKYHVDMDPQVDSLKRRKQILNRFAFAEQLGDVVEFDGCGLYLPRRLIDLPLELYREQRDGTRIRITIRDIHEVQPGSPDFLHLLNIVLRNVMKHDLGMQLIKRDFFDPEQKVRIERHGFEVWPGIETAIMSYQGNVLMMSADILHKIVRTCTVLGRMHELAVDHRTGRCLDRDRAYEAFARELVGSSILTKYNNKQRQIIDIDMDSSPLSKFTWRGQDTTFKEYYMKQYNIQLLDDDQPLILVKPKDAERRRGINQVLLVPELCLMTGLTEAVRSDYRVMQDIAVHTRLSAAERVKRLEGFNNRFRNTENAARRLDTWGIKFDDKMVSLQGRLQSAEKIYMGIYMGKKHNFKVGPNADWSREMRDVPMLVPVSLKSWLFVYTQRDERIAQNLLRTLKKVGPPMGMVIEDPETVVIYQNRIGDWVRSITDNIRHKETQIVMPLLPTKNVPLYNAIKKTVCLDVPMYSQCVVANTVRDERKVMSIATKIAIQMTCKLGGAPWMTSSIPEQLLGIMVVGIDVNHDTTTSRSVCGFVATMNNTFTKYHTQSYLEPKFAEIQSNLETRFAISYNRYREQNGGELPKHIYVYRDGVGDGQINIVLEEEVRAINHSLDKCYTANGHKKPGLTVVIIKKKISTRFFLRDGRGTMNPPPGTIVDSQITRPEWFDFFMVSQSVRQGTVTPTHFNVIYDTNRWQPNYHEKLAYKMCHLYYNWQGTVRVPAPCLYAHKAAFLVGTALGGKSIHKDLEGTLAYL</sequence>
<dbReference type="CDD" id="cd04658">
    <property type="entry name" value="Piwi_piwi-like_Euk"/>
    <property type="match status" value="1"/>
</dbReference>
<dbReference type="InterPro" id="IPR036397">
    <property type="entry name" value="RNaseH_sf"/>
</dbReference>
<evidence type="ECO:0000256" key="2">
    <source>
        <dbReference type="SAM" id="MobiDB-lite"/>
    </source>
</evidence>
<feature type="compositionally biased region" description="Basic and acidic residues" evidence="2">
    <location>
        <begin position="13"/>
        <end position="27"/>
    </location>
</feature>
<evidence type="ECO:0000256" key="1">
    <source>
        <dbReference type="RuleBase" id="RU361178"/>
    </source>
</evidence>
<dbReference type="Proteomes" id="UP000749559">
    <property type="component" value="Unassembled WGS sequence"/>
</dbReference>
<proteinExistence type="inferred from homology"/>
<dbReference type="CDD" id="cd02845">
    <property type="entry name" value="PAZ_piwi_like"/>
    <property type="match status" value="1"/>
</dbReference>
<protein>
    <recommendedName>
        <fullName evidence="7">Piwi</fullName>
    </recommendedName>
</protein>
<dbReference type="InterPro" id="IPR003165">
    <property type="entry name" value="Piwi"/>
</dbReference>
<dbReference type="SUPFAM" id="SSF53098">
    <property type="entry name" value="Ribonuclease H-like"/>
    <property type="match status" value="1"/>
</dbReference>
<keyword evidence="6" id="KW-1185">Reference proteome</keyword>
<dbReference type="Pfam" id="PF23278">
    <property type="entry name" value="Piwi_N"/>
    <property type="match status" value="1"/>
</dbReference>
<dbReference type="SUPFAM" id="SSF101690">
    <property type="entry name" value="PAZ domain"/>
    <property type="match status" value="1"/>
</dbReference>
<dbReference type="AlphaFoldDB" id="A0A8S4Q4N7"/>
<evidence type="ECO:0008006" key="7">
    <source>
        <dbReference type="Google" id="ProtNLM"/>
    </source>
</evidence>
<dbReference type="InterPro" id="IPR036085">
    <property type="entry name" value="PAZ_dom_sf"/>
</dbReference>
<comment type="caution">
    <text evidence="5">The sequence shown here is derived from an EMBL/GenBank/DDBJ whole genome shotgun (WGS) entry which is preliminary data.</text>
</comment>
<dbReference type="EMBL" id="CAIIXF020000012">
    <property type="protein sequence ID" value="CAH1801213.1"/>
    <property type="molecule type" value="Genomic_DNA"/>
</dbReference>
<dbReference type="SMART" id="SM00949">
    <property type="entry name" value="PAZ"/>
    <property type="match status" value="1"/>
</dbReference>
<feature type="domain" description="Piwi" evidence="4">
    <location>
        <begin position="719"/>
        <end position="1017"/>
    </location>
</feature>
<reference evidence="5" key="1">
    <citation type="submission" date="2022-03" db="EMBL/GenBank/DDBJ databases">
        <authorList>
            <person name="Martin C."/>
        </authorList>
    </citation>
    <scope>NUCLEOTIDE SEQUENCE</scope>
</reference>
<gene>
    <name evidence="5" type="ORF">OFUS_LOCUS25024</name>
</gene>
<dbReference type="OrthoDB" id="445936at2759"/>
<dbReference type="PROSITE" id="PS50822">
    <property type="entry name" value="PIWI"/>
    <property type="match status" value="1"/>
</dbReference>
<dbReference type="Pfam" id="PF02171">
    <property type="entry name" value="Piwi"/>
    <property type="match status" value="1"/>
</dbReference>
<name>A0A8S4Q4N7_OWEFU</name>
<dbReference type="PANTHER" id="PTHR22891">
    <property type="entry name" value="EUKARYOTIC TRANSLATION INITIATION FACTOR 2C"/>
    <property type="match status" value="1"/>
</dbReference>
<dbReference type="GO" id="GO:0003723">
    <property type="term" value="F:RNA binding"/>
    <property type="evidence" value="ECO:0007669"/>
    <property type="project" value="InterPro"/>
</dbReference>
<feature type="compositionally biased region" description="Basic residues" evidence="2">
    <location>
        <begin position="1"/>
        <end position="12"/>
    </location>
</feature>
<dbReference type="InterPro" id="IPR003100">
    <property type="entry name" value="PAZ_dom"/>
</dbReference>
<evidence type="ECO:0000313" key="5">
    <source>
        <dbReference type="EMBL" id="CAH1801213.1"/>
    </source>
</evidence>
<organism evidence="5 6">
    <name type="scientific">Owenia fusiformis</name>
    <name type="common">Polychaete worm</name>
    <dbReference type="NCBI Taxonomy" id="6347"/>
    <lineage>
        <taxon>Eukaryota</taxon>
        <taxon>Metazoa</taxon>
        <taxon>Spiralia</taxon>
        <taxon>Lophotrochozoa</taxon>
        <taxon>Annelida</taxon>
        <taxon>Polychaeta</taxon>
        <taxon>Sedentaria</taxon>
        <taxon>Canalipalpata</taxon>
        <taxon>Sabellida</taxon>
        <taxon>Oweniida</taxon>
        <taxon>Oweniidae</taxon>
        <taxon>Owenia</taxon>
    </lineage>
</organism>
<dbReference type="SMART" id="SM00950">
    <property type="entry name" value="Piwi"/>
    <property type="match status" value="1"/>
</dbReference>
<accession>A0A8S4Q4N7</accession>
<evidence type="ECO:0000259" key="4">
    <source>
        <dbReference type="PROSITE" id="PS50822"/>
    </source>
</evidence>
<comment type="similarity">
    <text evidence="1">Belongs to the argonaute family.</text>
</comment>
<feature type="compositionally biased region" description="Basic and acidic residues" evidence="2">
    <location>
        <begin position="93"/>
        <end position="103"/>
    </location>
</feature>
<dbReference type="PROSITE" id="PS50821">
    <property type="entry name" value="PAZ"/>
    <property type="match status" value="1"/>
</dbReference>
<feature type="region of interest" description="Disordered" evidence="2">
    <location>
        <begin position="1"/>
        <end position="182"/>
    </location>
</feature>
<dbReference type="InterPro" id="IPR012337">
    <property type="entry name" value="RNaseH-like_sf"/>
</dbReference>
<dbReference type="Gene3D" id="2.170.260.10">
    <property type="entry name" value="paz domain"/>
    <property type="match status" value="1"/>
</dbReference>